<accession>A0ABR3GKN4</accession>
<evidence type="ECO:0000256" key="1">
    <source>
        <dbReference type="SAM" id="MobiDB-lite"/>
    </source>
</evidence>
<keyword evidence="3" id="KW-1185">Reference proteome</keyword>
<reference evidence="2 3" key="1">
    <citation type="submission" date="2024-02" db="EMBL/GenBank/DDBJ databases">
        <title>Discinaceae phylogenomics.</title>
        <authorList>
            <person name="Dirks A.C."/>
            <person name="James T.Y."/>
        </authorList>
    </citation>
    <scope>NUCLEOTIDE SEQUENCE [LARGE SCALE GENOMIC DNA]</scope>
    <source>
        <strain evidence="2 3">ACD0624</strain>
    </source>
</reference>
<organism evidence="2 3">
    <name type="scientific">Discina gigas</name>
    <dbReference type="NCBI Taxonomy" id="1032678"/>
    <lineage>
        <taxon>Eukaryota</taxon>
        <taxon>Fungi</taxon>
        <taxon>Dikarya</taxon>
        <taxon>Ascomycota</taxon>
        <taxon>Pezizomycotina</taxon>
        <taxon>Pezizomycetes</taxon>
        <taxon>Pezizales</taxon>
        <taxon>Discinaceae</taxon>
        <taxon>Discina</taxon>
    </lineage>
</organism>
<evidence type="ECO:0000313" key="2">
    <source>
        <dbReference type="EMBL" id="KAL0636486.1"/>
    </source>
</evidence>
<comment type="caution">
    <text evidence="2">The sequence shown here is derived from an EMBL/GenBank/DDBJ whole genome shotgun (WGS) entry which is preliminary data.</text>
</comment>
<dbReference type="EMBL" id="JBBBZM010000049">
    <property type="protein sequence ID" value="KAL0636486.1"/>
    <property type="molecule type" value="Genomic_DNA"/>
</dbReference>
<protein>
    <submittedName>
        <fullName evidence="2">Uncharacterized protein</fullName>
    </submittedName>
</protein>
<feature type="compositionally biased region" description="Basic and acidic residues" evidence="1">
    <location>
        <begin position="55"/>
        <end position="72"/>
    </location>
</feature>
<feature type="non-terminal residue" evidence="2">
    <location>
        <position position="1"/>
    </location>
</feature>
<feature type="region of interest" description="Disordered" evidence="1">
    <location>
        <begin position="47"/>
        <end position="72"/>
    </location>
</feature>
<dbReference type="Proteomes" id="UP001447188">
    <property type="component" value="Unassembled WGS sequence"/>
</dbReference>
<gene>
    <name evidence="2" type="ORF">Q9L58_004536</name>
</gene>
<evidence type="ECO:0000313" key="3">
    <source>
        <dbReference type="Proteomes" id="UP001447188"/>
    </source>
</evidence>
<sequence>ALYGRLPVFVYGDQELRDRSGFVLFFGCDECGTIFDFVVQMFNTATKNTPSAGPTDKEIGARHSDAGNRTDK</sequence>
<name>A0ABR3GKN4_9PEZI</name>
<proteinExistence type="predicted"/>